<reference evidence="1 2" key="1">
    <citation type="submission" date="2016-10" db="EMBL/GenBank/DDBJ databases">
        <authorList>
            <person name="de Groot N.N."/>
        </authorList>
    </citation>
    <scope>NUCLEOTIDE SEQUENCE [LARGE SCALE GENOMIC DNA]</scope>
    <source>
        <strain evidence="1 2">DSM 21799</strain>
    </source>
</reference>
<dbReference type="EMBL" id="FNRY01000001">
    <property type="protein sequence ID" value="SEB73577.1"/>
    <property type="molecule type" value="Genomic_DNA"/>
</dbReference>
<evidence type="ECO:0008006" key="3">
    <source>
        <dbReference type="Google" id="ProtNLM"/>
    </source>
</evidence>
<dbReference type="GO" id="GO:0003677">
    <property type="term" value="F:DNA binding"/>
    <property type="evidence" value="ECO:0007669"/>
    <property type="project" value="InterPro"/>
</dbReference>
<evidence type="ECO:0000313" key="1">
    <source>
        <dbReference type="EMBL" id="SEB73577.1"/>
    </source>
</evidence>
<dbReference type="SUPFAM" id="SSF47413">
    <property type="entry name" value="lambda repressor-like DNA-binding domains"/>
    <property type="match status" value="1"/>
</dbReference>
<dbReference type="InterPro" id="IPR001387">
    <property type="entry name" value="Cro/C1-type_HTH"/>
</dbReference>
<dbReference type="InterPro" id="IPR010982">
    <property type="entry name" value="Lambda_DNA-bd_dom_sf"/>
</dbReference>
<sequence>MPAGPEVRSVLREHHRLNAAKLQHAYVVRIRAQGADRGLSVKALASAMGTTYQRLSKMLRGEVIMRLEDLAAAEQILGGITSPQMKQKQKTVEPPPISYKSRAIEEASARYMANHQGAPRP</sequence>
<protein>
    <recommendedName>
        <fullName evidence="3">Helix-turn-helix</fullName>
    </recommendedName>
</protein>
<evidence type="ECO:0000313" key="2">
    <source>
        <dbReference type="Proteomes" id="UP000199183"/>
    </source>
</evidence>
<proteinExistence type="predicted"/>
<name>A0A1H4LSI7_9MICO</name>
<gene>
    <name evidence="1" type="ORF">SAMN04489806_1642</name>
</gene>
<organism evidence="1 2">
    <name type="scientific">Paramicrobacterium humi</name>
    <dbReference type="NCBI Taxonomy" id="640635"/>
    <lineage>
        <taxon>Bacteria</taxon>
        <taxon>Bacillati</taxon>
        <taxon>Actinomycetota</taxon>
        <taxon>Actinomycetes</taxon>
        <taxon>Micrococcales</taxon>
        <taxon>Microbacteriaceae</taxon>
        <taxon>Paramicrobacterium</taxon>
    </lineage>
</organism>
<dbReference type="STRING" id="640635.SAMN04489806_1642"/>
<dbReference type="AlphaFoldDB" id="A0A1H4LSI7"/>
<dbReference type="Proteomes" id="UP000199183">
    <property type="component" value="Unassembled WGS sequence"/>
</dbReference>
<keyword evidence="2" id="KW-1185">Reference proteome</keyword>
<accession>A0A1H4LSI7</accession>
<dbReference type="CDD" id="cd00093">
    <property type="entry name" value="HTH_XRE"/>
    <property type="match status" value="1"/>
</dbReference>